<evidence type="ECO:0000313" key="1">
    <source>
        <dbReference type="EMBL" id="MDD1796394.1"/>
    </source>
</evidence>
<evidence type="ECO:0000313" key="2">
    <source>
        <dbReference type="Proteomes" id="UP001149400"/>
    </source>
</evidence>
<dbReference type="EMBL" id="JAJUBC010000061">
    <property type="protein sequence ID" value="MDD1796394.1"/>
    <property type="molecule type" value="Genomic_DNA"/>
</dbReference>
<organism evidence="1 2">
    <name type="scientific">Enterovibrio gelatinilyticus</name>
    <dbReference type="NCBI Taxonomy" id="2899819"/>
    <lineage>
        <taxon>Bacteria</taxon>
        <taxon>Pseudomonadati</taxon>
        <taxon>Pseudomonadota</taxon>
        <taxon>Gammaproteobacteria</taxon>
        <taxon>Vibrionales</taxon>
        <taxon>Vibrionaceae</taxon>
        <taxon>Enterovibrio</taxon>
    </lineage>
</organism>
<keyword evidence="2" id="KW-1185">Reference proteome</keyword>
<gene>
    <name evidence="1" type="ORF">LRP50_25075</name>
</gene>
<sequence>MAKSEILIPVGDAATALGILETKILQWVKEDSVEVKVNYRGISAIPRSYISTCSQKPDYYQALVNSIAVENEHKERVLSTDERERLNHSRINMLETYKSWIDRLEVLHREYQSEINDCENESWELACYLLLSRAIGLLKGAAELLSQGFWYAGSIIREIDETLDVAQCFKIQSEKGEHNDLQAWFRNSVAPSHSKCRKIISANYAELITETDAHNHELLLNELYRKKSKWTHPNFGVIREAGSFKTEKGKFIVSDLCYGECVHEFKMHELVDFFKSSIWSSYQQFMIIFVNILSIEHRQELLEFDRLQQRL</sequence>
<name>A0ABT5R8U9_9GAMM</name>
<comment type="caution">
    <text evidence="1">The sequence shown here is derived from an EMBL/GenBank/DDBJ whole genome shotgun (WGS) entry which is preliminary data.</text>
</comment>
<evidence type="ECO:0008006" key="3">
    <source>
        <dbReference type="Google" id="ProtNLM"/>
    </source>
</evidence>
<accession>A0ABT5R8U9</accession>
<dbReference type="RefSeq" id="WP_274167119.1">
    <property type="nucleotide sequence ID" value="NZ_JAJUBC010000061.1"/>
</dbReference>
<proteinExistence type="predicted"/>
<reference evidence="1" key="1">
    <citation type="submission" date="2021-12" db="EMBL/GenBank/DDBJ databases">
        <title>Enterovibrio ZSDZ35 sp. nov. and Enterovibrio ZSDZ42 sp. nov., isolated from coastal seawater in Qingdao.</title>
        <authorList>
            <person name="Zhang P."/>
        </authorList>
    </citation>
    <scope>NUCLEOTIDE SEQUENCE</scope>
    <source>
        <strain evidence="1">ZSDZ42</strain>
    </source>
</reference>
<dbReference type="Proteomes" id="UP001149400">
    <property type="component" value="Unassembled WGS sequence"/>
</dbReference>
<protein>
    <recommendedName>
        <fullName evidence="3">HEPN AbiU2-like domain-containing protein</fullName>
    </recommendedName>
</protein>